<organism evidence="1 2">
    <name type="scientific">Rozella allomycis (strain CSF55)</name>
    <dbReference type="NCBI Taxonomy" id="988480"/>
    <lineage>
        <taxon>Eukaryota</taxon>
        <taxon>Fungi</taxon>
        <taxon>Fungi incertae sedis</taxon>
        <taxon>Cryptomycota</taxon>
        <taxon>Cryptomycota incertae sedis</taxon>
        <taxon>Rozella</taxon>
    </lineage>
</organism>
<dbReference type="AlphaFoldDB" id="A0A4P9YQC6"/>
<dbReference type="Proteomes" id="UP000281549">
    <property type="component" value="Unassembled WGS sequence"/>
</dbReference>
<protein>
    <submittedName>
        <fullName evidence="1">Uncharacterized protein</fullName>
    </submittedName>
</protein>
<dbReference type="PANTHER" id="PTHR45912">
    <property type="entry name" value="CILIA- AND FLAGELLA-ASSOCIATED PROTEIN 47"/>
    <property type="match status" value="1"/>
</dbReference>
<evidence type="ECO:0000313" key="1">
    <source>
        <dbReference type="EMBL" id="RKP21261.1"/>
    </source>
</evidence>
<accession>A0A4P9YQC6</accession>
<name>A0A4P9YQC6_ROZAC</name>
<dbReference type="EMBL" id="ML004972">
    <property type="protein sequence ID" value="RKP21261.1"/>
    <property type="molecule type" value="Genomic_DNA"/>
</dbReference>
<proteinExistence type="predicted"/>
<gene>
    <name evidence="1" type="ORF">ROZALSC1DRAFT_20664</name>
</gene>
<sequence>MPNEAPLLELQGLVDVTTPFSIDFRNPFTEPIQVSINLENVCTPKEMKECRATVIVECNEKGIVCRYPIKILFVPQDSCYRECEIILEDHLGGRWRQSLIVAGRGNEVTEVLNIEGFVGQETFINFSRINLSERPLQFQAYFLDDSFNWFKINPCNGILSNDQSNDFTIYFKPEKKISLRPVNLEIKTELFTLKYQIRSTISLPRDASAKSNKMNAKMILPMLRFKKKINKNENVKDGNIKDSKVSLYTTNSLKKGSTQSLLPPIYQK</sequence>
<reference evidence="2" key="1">
    <citation type="journal article" date="2018" name="Nat. Microbiol.">
        <title>Leveraging single-cell genomics to expand the fungal tree of life.</title>
        <authorList>
            <person name="Ahrendt S.R."/>
            <person name="Quandt C.A."/>
            <person name="Ciobanu D."/>
            <person name="Clum A."/>
            <person name="Salamov A."/>
            <person name="Andreopoulos B."/>
            <person name="Cheng J.F."/>
            <person name="Woyke T."/>
            <person name="Pelin A."/>
            <person name="Henrissat B."/>
            <person name="Reynolds N.K."/>
            <person name="Benny G.L."/>
            <person name="Smith M.E."/>
            <person name="James T.Y."/>
            <person name="Grigoriev I.V."/>
        </authorList>
    </citation>
    <scope>NUCLEOTIDE SEQUENCE [LARGE SCALE GENOMIC DNA]</scope>
    <source>
        <strain evidence="2">CSF55</strain>
    </source>
</reference>
<evidence type="ECO:0000313" key="2">
    <source>
        <dbReference type="Proteomes" id="UP000281549"/>
    </source>
</evidence>
<dbReference type="PANTHER" id="PTHR45912:SF3">
    <property type="entry name" value="CILIA- AND FLAGELLA-ASSOCIATED PROTEIN 47"/>
    <property type="match status" value="1"/>
</dbReference>
<dbReference type="GO" id="GO:0005929">
    <property type="term" value="C:cilium"/>
    <property type="evidence" value="ECO:0007669"/>
    <property type="project" value="TreeGrafter"/>
</dbReference>
<dbReference type="GO" id="GO:0060271">
    <property type="term" value="P:cilium assembly"/>
    <property type="evidence" value="ECO:0007669"/>
    <property type="project" value="TreeGrafter"/>
</dbReference>